<evidence type="ECO:0000313" key="3">
    <source>
        <dbReference type="Proteomes" id="UP000239872"/>
    </source>
</evidence>
<proteinExistence type="predicted"/>
<reference evidence="2 3" key="1">
    <citation type="submission" date="2018-01" db="EMBL/GenBank/DDBJ databases">
        <title>A novel member of the phylum Bacteroidetes isolated from glacier ice.</title>
        <authorList>
            <person name="Liu Q."/>
            <person name="Xin Y.-H."/>
        </authorList>
    </citation>
    <scope>NUCLEOTIDE SEQUENCE [LARGE SCALE GENOMIC DNA]</scope>
    <source>
        <strain evidence="2 3">RB1R16</strain>
    </source>
</reference>
<gene>
    <name evidence="2" type="ORF">CJD36_018450</name>
</gene>
<evidence type="ECO:0000259" key="1">
    <source>
        <dbReference type="Pfam" id="PF12867"/>
    </source>
</evidence>
<dbReference type="Gene3D" id="1.20.120.450">
    <property type="entry name" value="dinb family like domain"/>
    <property type="match status" value="1"/>
</dbReference>
<comment type="caution">
    <text evidence="2">The sequence shown here is derived from an EMBL/GenBank/DDBJ whole genome shotgun (WGS) entry which is preliminary data.</text>
</comment>
<dbReference type="InterPro" id="IPR024775">
    <property type="entry name" value="DinB-like"/>
</dbReference>
<dbReference type="Proteomes" id="UP000239872">
    <property type="component" value="Unassembled WGS sequence"/>
</dbReference>
<evidence type="ECO:0000313" key="2">
    <source>
        <dbReference type="EMBL" id="PQJ09234.1"/>
    </source>
</evidence>
<dbReference type="RefSeq" id="WP_105040685.1">
    <property type="nucleotide sequence ID" value="NZ_PPSL01000006.1"/>
</dbReference>
<dbReference type="AlphaFoldDB" id="A0A2S7SR62"/>
<sequence>MENAIDKAHFLQNEYTKKIAQIPAGTAPKWGKMNVQQMIEHMSDYVRIANGRTAMEIVTEEGMIPRMQAFLASDKPFKENTPNVLMADTPPPVRNESHEAAIAELQGEVDHFIHVHTTQPDTTLANPFFGHLNFEQQLQLLYKHSTHHLRQFGVE</sequence>
<dbReference type="OrthoDB" id="2599194at2"/>
<organism evidence="2 3">
    <name type="scientific">Flavipsychrobacter stenotrophus</name>
    <dbReference type="NCBI Taxonomy" id="2077091"/>
    <lineage>
        <taxon>Bacteria</taxon>
        <taxon>Pseudomonadati</taxon>
        <taxon>Bacteroidota</taxon>
        <taxon>Chitinophagia</taxon>
        <taxon>Chitinophagales</taxon>
        <taxon>Chitinophagaceae</taxon>
        <taxon>Flavipsychrobacter</taxon>
    </lineage>
</organism>
<dbReference type="EMBL" id="PPSL01000006">
    <property type="protein sequence ID" value="PQJ09234.1"/>
    <property type="molecule type" value="Genomic_DNA"/>
</dbReference>
<dbReference type="InterPro" id="IPR034660">
    <property type="entry name" value="DinB/YfiT-like"/>
</dbReference>
<feature type="domain" description="DinB-like" evidence="1">
    <location>
        <begin position="27"/>
        <end position="151"/>
    </location>
</feature>
<accession>A0A2S7SR62</accession>
<dbReference type="Pfam" id="PF12867">
    <property type="entry name" value="DinB_2"/>
    <property type="match status" value="1"/>
</dbReference>
<protein>
    <recommendedName>
        <fullName evidence="1">DinB-like domain-containing protein</fullName>
    </recommendedName>
</protein>
<dbReference type="SUPFAM" id="SSF109854">
    <property type="entry name" value="DinB/YfiT-like putative metalloenzymes"/>
    <property type="match status" value="1"/>
</dbReference>
<name>A0A2S7SR62_9BACT</name>
<keyword evidence="3" id="KW-1185">Reference proteome</keyword>